<feature type="domain" description="YdbS-like PH" evidence="3">
    <location>
        <begin position="271"/>
        <end position="354"/>
    </location>
</feature>
<protein>
    <submittedName>
        <fullName evidence="4">PH domain-containing protein</fullName>
    </submittedName>
</protein>
<keyword evidence="5" id="KW-1185">Reference proteome</keyword>
<gene>
    <name evidence="4" type="ORF">EGH21_10455</name>
</gene>
<feature type="transmembrane region" description="Helical" evidence="2">
    <location>
        <begin position="403"/>
        <end position="421"/>
    </location>
</feature>
<organism evidence="4 5">
    <name type="scientific">Haloarcula rubra</name>
    <dbReference type="NCBI Taxonomy" id="2487747"/>
    <lineage>
        <taxon>Archaea</taxon>
        <taxon>Methanobacteriati</taxon>
        <taxon>Methanobacteriota</taxon>
        <taxon>Stenosarchaea group</taxon>
        <taxon>Halobacteria</taxon>
        <taxon>Halobacteriales</taxon>
        <taxon>Haloarculaceae</taxon>
        <taxon>Haloarcula</taxon>
    </lineage>
</organism>
<reference evidence="4 5" key="1">
    <citation type="submission" date="2021-06" db="EMBL/GenBank/DDBJ databases">
        <title>Halomicroarcula sp. a new haloarchaeum isolated from saline soil.</title>
        <authorList>
            <person name="Duran-Viseras A."/>
            <person name="Sanchez-Porro C."/>
            <person name="Ventosa A."/>
        </authorList>
    </citation>
    <scope>NUCLEOTIDE SEQUENCE [LARGE SCALE GENOMIC DNA]</scope>
    <source>
        <strain evidence="4 5">F13</strain>
    </source>
</reference>
<feature type="domain" description="YdbS-like PH" evidence="3">
    <location>
        <begin position="421"/>
        <end position="502"/>
    </location>
</feature>
<evidence type="ECO:0000313" key="4">
    <source>
        <dbReference type="EMBL" id="MBX0323449.1"/>
    </source>
</evidence>
<dbReference type="Pfam" id="PF03703">
    <property type="entry name" value="bPH_2"/>
    <property type="match status" value="3"/>
</dbReference>
<keyword evidence="2" id="KW-1133">Transmembrane helix</keyword>
<sequence>MRRLHPRSAVLRVGRAAVQGAVFGFFVGTALAGSLGLPAWVGPALAPLGATVTGGFALVRYYRFRYEIVDETLAVESGVLARQSREIPLGRIQNVDLRQGVLNRLLGLTIVDFETAGGSTTEASLDAVAPEEADRLRRLVQQFDRESRDRAAGTVDSSADETDSEASSESAADDEVTDLFAFSWRDLLTYAVVSVRPAAPVLTLAGLPLGGDLVAAIVRFNLTLVGAEPALTPSVLEPFGPPRLVALALLTLVEFLLAALVVSVVLTVVEYYDFRLFREGDDLRYQRGLVRRYSGTIPLSKVQTVTVKENVLMRRFGLATLVVETAGYGGGTQQSEQGVAVPMAPREEVYELARDIEPFGTFEFERPPTRARRRYAFRFAVVAAVLNGVGYAVDTFLLESGDWWVLLGLFVLVPLAAHLRWRHRGFALDDDVLATRAGFWSQTTRIVPYYRVQTVFVGRSPFQRRRDLATVTADTASTASVLGGSATAYDVDEETATDLRTELRKRLYTDLLARKRARRMDESGR</sequence>
<feature type="compositionally biased region" description="Acidic residues" evidence="1">
    <location>
        <begin position="158"/>
        <end position="171"/>
    </location>
</feature>
<proteinExistence type="predicted"/>
<dbReference type="AlphaFoldDB" id="A0AAW4PQP2"/>
<comment type="caution">
    <text evidence="4">The sequence shown here is derived from an EMBL/GenBank/DDBJ whole genome shotgun (WGS) entry which is preliminary data.</text>
</comment>
<feature type="transmembrane region" description="Helical" evidence="2">
    <location>
        <begin position="201"/>
        <end position="224"/>
    </location>
</feature>
<feature type="transmembrane region" description="Helical" evidence="2">
    <location>
        <begin position="244"/>
        <end position="269"/>
    </location>
</feature>
<evidence type="ECO:0000256" key="1">
    <source>
        <dbReference type="SAM" id="MobiDB-lite"/>
    </source>
</evidence>
<dbReference type="PANTHER" id="PTHR34473:SF3">
    <property type="entry name" value="TRANSMEMBRANE PROTEIN-RELATED"/>
    <property type="match status" value="1"/>
</dbReference>
<dbReference type="PIRSF" id="PIRSF026631">
    <property type="entry name" value="UCP026631"/>
    <property type="match status" value="1"/>
</dbReference>
<evidence type="ECO:0000259" key="3">
    <source>
        <dbReference type="Pfam" id="PF03703"/>
    </source>
</evidence>
<dbReference type="RefSeq" id="WP_220618417.1">
    <property type="nucleotide sequence ID" value="NZ_RKLR01000003.1"/>
</dbReference>
<feature type="transmembrane region" description="Helical" evidence="2">
    <location>
        <begin position="375"/>
        <end position="397"/>
    </location>
</feature>
<keyword evidence="2" id="KW-0812">Transmembrane</keyword>
<feature type="transmembrane region" description="Helical" evidence="2">
    <location>
        <begin position="42"/>
        <end position="62"/>
    </location>
</feature>
<dbReference type="EMBL" id="RKLR01000003">
    <property type="protein sequence ID" value="MBX0323449.1"/>
    <property type="molecule type" value="Genomic_DNA"/>
</dbReference>
<name>A0AAW4PQP2_9EURY</name>
<evidence type="ECO:0000256" key="2">
    <source>
        <dbReference type="SAM" id="Phobius"/>
    </source>
</evidence>
<evidence type="ECO:0000313" key="5">
    <source>
        <dbReference type="Proteomes" id="UP001430377"/>
    </source>
</evidence>
<accession>A0AAW4PQP2</accession>
<feature type="domain" description="YdbS-like PH" evidence="3">
    <location>
        <begin position="61"/>
        <end position="139"/>
    </location>
</feature>
<dbReference type="Proteomes" id="UP001430377">
    <property type="component" value="Unassembled WGS sequence"/>
</dbReference>
<keyword evidence="2" id="KW-0472">Membrane</keyword>
<dbReference type="InterPro" id="IPR014529">
    <property type="entry name" value="UCP026631"/>
</dbReference>
<dbReference type="PANTHER" id="PTHR34473">
    <property type="entry name" value="UPF0699 TRANSMEMBRANE PROTEIN YDBS"/>
    <property type="match status" value="1"/>
</dbReference>
<feature type="region of interest" description="Disordered" evidence="1">
    <location>
        <begin position="145"/>
        <end position="171"/>
    </location>
</feature>
<dbReference type="InterPro" id="IPR005182">
    <property type="entry name" value="YdbS-like_PH"/>
</dbReference>